<feature type="transmembrane region" description="Helical" evidence="2">
    <location>
        <begin position="111"/>
        <end position="131"/>
    </location>
</feature>
<dbReference type="SUPFAM" id="SSF103481">
    <property type="entry name" value="Multidrug resistance efflux transporter EmrE"/>
    <property type="match status" value="2"/>
</dbReference>
<reference evidence="4 5" key="1">
    <citation type="submission" date="2023-02" db="EMBL/GenBank/DDBJ databases">
        <title>Microbacterium betulae sp. nov., isolated from birch wood.</title>
        <authorList>
            <person name="Pasciak M."/>
            <person name="Pawlik K.J."/>
            <person name="Martynowski D."/>
            <person name="Laczmanski L."/>
            <person name="Ciekot J."/>
            <person name="Szponar B."/>
            <person name="Wojcik-Fatla A."/>
            <person name="Mackiewicz B."/>
            <person name="Farian E."/>
            <person name="Cholewa G."/>
            <person name="Cholewa A."/>
            <person name="Dutkiewicz J."/>
        </authorList>
    </citation>
    <scope>NUCLEOTIDE SEQUENCE [LARGE SCALE GENOMIC DNA]</scope>
    <source>
        <strain evidence="4 5">AB</strain>
    </source>
</reference>
<feature type="domain" description="EamA" evidence="3">
    <location>
        <begin position="19"/>
        <end position="153"/>
    </location>
</feature>
<feature type="domain" description="EamA" evidence="3">
    <location>
        <begin position="165"/>
        <end position="298"/>
    </location>
</feature>
<feature type="transmembrane region" description="Helical" evidence="2">
    <location>
        <begin position="138"/>
        <end position="157"/>
    </location>
</feature>
<evidence type="ECO:0000256" key="2">
    <source>
        <dbReference type="SAM" id="Phobius"/>
    </source>
</evidence>
<keyword evidence="5" id="KW-1185">Reference proteome</keyword>
<organism evidence="4 5">
    <name type="scientific">Microbacterium betulae</name>
    <dbReference type="NCBI Taxonomy" id="2981139"/>
    <lineage>
        <taxon>Bacteria</taxon>
        <taxon>Bacillati</taxon>
        <taxon>Actinomycetota</taxon>
        <taxon>Actinomycetes</taxon>
        <taxon>Micrococcales</taxon>
        <taxon>Microbacteriaceae</taxon>
        <taxon>Microbacterium</taxon>
    </lineage>
</organism>
<gene>
    <name evidence="4" type="ORF">N8K70_09580</name>
</gene>
<evidence type="ECO:0000313" key="4">
    <source>
        <dbReference type="EMBL" id="WOF21643.1"/>
    </source>
</evidence>
<evidence type="ECO:0000313" key="5">
    <source>
        <dbReference type="Proteomes" id="UP001305498"/>
    </source>
</evidence>
<evidence type="ECO:0000259" key="3">
    <source>
        <dbReference type="Pfam" id="PF00892"/>
    </source>
</evidence>
<dbReference type="RefSeq" id="WP_317138121.1">
    <property type="nucleotide sequence ID" value="NZ_CP118157.1"/>
</dbReference>
<feature type="transmembrane region" description="Helical" evidence="2">
    <location>
        <begin position="281"/>
        <end position="300"/>
    </location>
</feature>
<dbReference type="PANTHER" id="PTHR12715">
    <property type="entry name" value="TRANSPORTER, DRUG/METABOLITE EXPORTER FAMILY"/>
    <property type="match status" value="1"/>
</dbReference>
<feature type="transmembrane region" description="Helical" evidence="2">
    <location>
        <begin position="80"/>
        <end position="99"/>
    </location>
</feature>
<proteinExistence type="inferred from homology"/>
<comment type="similarity">
    <text evidence="1">Belongs to the EamA transporter family.</text>
</comment>
<sequence>MTSPSPSTPAPRSPLPVAAASVTVVLWASAFVGVRAAGADYSPGALALGRQLSGSVALTAIVLVDAVRRGRLPRLPRGRLLIAVLTWGAAWFGLYNLALNDAERHLDAGTTALLVNLAPVLIGVLAGLFLGEGFPRRLVHGLFVSFGGVALIAATSWAGRADVVGVLLGLGAAILYASSATVQKRLLTHVDALTVTWLGCLAGTVVCLPFAPSLVRDATSAPASSTLGMVYLGVFPTAIAFLTWGYALSRSTAGRLAASTYVIPPLVVVLSWLLLAEVPAALALFGGALCLGGVAIATLSSRRRLRPGTRGSAARAG</sequence>
<evidence type="ECO:0000256" key="1">
    <source>
        <dbReference type="ARBA" id="ARBA00007362"/>
    </source>
</evidence>
<feature type="transmembrane region" description="Helical" evidence="2">
    <location>
        <begin position="256"/>
        <end position="275"/>
    </location>
</feature>
<accession>A0AA97FEX8</accession>
<feature type="transmembrane region" description="Helical" evidence="2">
    <location>
        <begin position="227"/>
        <end position="249"/>
    </location>
</feature>
<dbReference type="AlphaFoldDB" id="A0AA97FEX8"/>
<dbReference type="Proteomes" id="UP001305498">
    <property type="component" value="Chromosome"/>
</dbReference>
<keyword evidence="2" id="KW-0812">Transmembrane</keyword>
<protein>
    <submittedName>
        <fullName evidence="4">DMT family transporter</fullName>
    </submittedName>
</protein>
<keyword evidence="2" id="KW-1133">Transmembrane helix</keyword>
<name>A0AA97FEX8_9MICO</name>
<dbReference type="InterPro" id="IPR037185">
    <property type="entry name" value="EmrE-like"/>
</dbReference>
<dbReference type="PANTHER" id="PTHR12715:SF4">
    <property type="entry name" value="EAMA DOMAIN-CONTAINING PROTEIN"/>
    <property type="match status" value="1"/>
</dbReference>
<feature type="transmembrane region" description="Helical" evidence="2">
    <location>
        <begin position="163"/>
        <end position="182"/>
    </location>
</feature>
<dbReference type="InterPro" id="IPR052756">
    <property type="entry name" value="Alkyne_AA_exporter"/>
</dbReference>
<dbReference type="GO" id="GO:0016020">
    <property type="term" value="C:membrane"/>
    <property type="evidence" value="ECO:0007669"/>
    <property type="project" value="InterPro"/>
</dbReference>
<dbReference type="EMBL" id="CP118157">
    <property type="protein sequence ID" value="WOF21643.1"/>
    <property type="molecule type" value="Genomic_DNA"/>
</dbReference>
<dbReference type="Pfam" id="PF00892">
    <property type="entry name" value="EamA"/>
    <property type="match status" value="2"/>
</dbReference>
<dbReference type="InterPro" id="IPR000620">
    <property type="entry name" value="EamA_dom"/>
</dbReference>
<feature type="transmembrane region" description="Helical" evidence="2">
    <location>
        <begin position="194"/>
        <end position="215"/>
    </location>
</feature>
<dbReference type="KEGG" id="mbet:N8K70_09580"/>
<keyword evidence="2" id="KW-0472">Membrane</keyword>